<evidence type="ECO:0000313" key="10">
    <source>
        <dbReference type="EMBL" id="MCR8636339.1"/>
    </source>
</evidence>
<keyword evidence="5 7" id="KW-0238">DNA-binding</keyword>
<dbReference type="Gene3D" id="3.30.56.130">
    <property type="entry name" value="Transcriptional regulator CtsR, winged HTH domain"/>
    <property type="match status" value="1"/>
</dbReference>
<evidence type="ECO:0000256" key="6">
    <source>
        <dbReference type="ARBA" id="ARBA00023163"/>
    </source>
</evidence>
<accession>A0ABT1YT18</accession>
<keyword evidence="6 7" id="KW-0804">Transcription</keyword>
<dbReference type="InterPro" id="IPR041902">
    <property type="entry name" value="CtsR_N_sf"/>
</dbReference>
<evidence type="ECO:0000259" key="8">
    <source>
        <dbReference type="Pfam" id="PF05848"/>
    </source>
</evidence>
<dbReference type="EMBL" id="JANQBD010000040">
    <property type="protein sequence ID" value="MCR8636339.1"/>
    <property type="molecule type" value="Genomic_DNA"/>
</dbReference>
<dbReference type="InterPro" id="IPR041473">
    <property type="entry name" value="CtsR_C"/>
</dbReference>
<dbReference type="Pfam" id="PF17727">
    <property type="entry name" value="CtsR_C"/>
    <property type="match status" value="1"/>
</dbReference>
<evidence type="ECO:0000313" key="11">
    <source>
        <dbReference type="Proteomes" id="UP001300012"/>
    </source>
</evidence>
<evidence type="ECO:0000256" key="5">
    <source>
        <dbReference type="ARBA" id="ARBA00023125"/>
    </source>
</evidence>
<dbReference type="InterPro" id="IPR041908">
    <property type="entry name" value="CtsR_C_sf"/>
</dbReference>
<comment type="similarity">
    <text evidence="1 7">Belongs to the CtsR family.</text>
</comment>
<feature type="domain" description="CtsR N-terminal HTH" evidence="8">
    <location>
        <begin position="3"/>
        <end position="74"/>
    </location>
</feature>
<keyword evidence="11" id="KW-1185">Reference proteome</keyword>
<dbReference type="InterPro" id="IPR008463">
    <property type="entry name" value="CtsR"/>
</dbReference>
<comment type="caution">
    <text evidence="10">The sequence shown here is derived from an EMBL/GenBank/DDBJ whole genome shotgun (WGS) entry which is preliminary data.</text>
</comment>
<evidence type="ECO:0000256" key="7">
    <source>
        <dbReference type="PIRNR" id="PIRNR010607"/>
    </source>
</evidence>
<evidence type="ECO:0000256" key="2">
    <source>
        <dbReference type="ARBA" id="ARBA00014129"/>
    </source>
</evidence>
<evidence type="ECO:0000259" key="9">
    <source>
        <dbReference type="Pfam" id="PF17727"/>
    </source>
</evidence>
<dbReference type="PIRSF" id="PIRSF010607">
    <property type="entry name" value="Txn_repr_CtsR"/>
    <property type="match status" value="1"/>
</dbReference>
<organism evidence="10 11">
    <name type="scientific">Paenibacillus radicis</name>
    <name type="common">ex Xue et al. 2023</name>
    <dbReference type="NCBI Taxonomy" id="2972489"/>
    <lineage>
        <taxon>Bacteria</taxon>
        <taxon>Bacillati</taxon>
        <taxon>Bacillota</taxon>
        <taxon>Bacilli</taxon>
        <taxon>Bacillales</taxon>
        <taxon>Paenibacillaceae</taxon>
        <taxon>Paenibacillus</taxon>
    </lineage>
</organism>
<sequence length="153" mass="17264">MRNVSEVIEQYLKQILQQSNEGIVEIQRNDLADQFDCVPSQINYVISTRFTLEKGYIVESKRGGGGYIRIQKIELNAHGSVLDHISKTISLQIDQSASEGLLYQLEESGYLTSREAALMKAAISREVLVLKLPLRDEIRARILKAMLISLLSK</sequence>
<dbReference type="Pfam" id="PF05848">
    <property type="entry name" value="CtsR"/>
    <property type="match status" value="1"/>
</dbReference>
<keyword evidence="3 7" id="KW-0678">Repressor</keyword>
<reference evidence="10 11" key="1">
    <citation type="submission" date="2022-08" db="EMBL/GenBank/DDBJ databases">
        <title>Paenibacillus endoradicis sp. nov., Paenibacillus radicibacter sp. nov and Paenibacillus pararadicis sp. nov., three cold-adapted plant growth-promoting bacteria isolated from root of Larix gmelinii in Great Khingan.</title>
        <authorList>
            <person name="Xue H."/>
        </authorList>
    </citation>
    <scope>NUCLEOTIDE SEQUENCE [LARGE SCALE GENOMIC DNA]</scope>
    <source>
        <strain evidence="10 11">N5-1-1-5</strain>
    </source>
</reference>
<proteinExistence type="inferred from homology"/>
<keyword evidence="4 7" id="KW-0805">Transcription regulation</keyword>
<feature type="domain" description="CtsR C-terminal dimerization" evidence="9">
    <location>
        <begin position="80"/>
        <end position="147"/>
    </location>
</feature>
<dbReference type="Gene3D" id="1.10.1200.150">
    <property type="entry name" value="Transcriptional regulator CtsR, C-terminal domain"/>
    <property type="match status" value="1"/>
</dbReference>
<gene>
    <name evidence="10" type="ORF">NV381_34700</name>
</gene>
<dbReference type="RefSeq" id="WP_258217841.1">
    <property type="nucleotide sequence ID" value="NZ_JANQBD010000040.1"/>
</dbReference>
<evidence type="ECO:0000256" key="3">
    <source>
        <dbReference type="ARBA" id="ARBA00022491"/>
    </source>
</evidence>
<dbReference type="Proteomes" id="UP001300012">
    <property type="component" value="Unassembled WGS sequence"/>
</dbReference>
<evidence type="ECO:0000256" key="1">
    <source>
        <dbReference type="ARBA" id="ARBA00010189"/>
    </source>
</evidence>
<dbReference type="InterPro" id="IPR040465">
    <property type="entry name" value="CtsR_N"/>
</dbReference>
<name>A0ABT1YT18_9BACL</name>
<protein>
    <recommendedName>
        <fullName evidence="2 7">Transcriptional regulator CtsR</fullName>
    </recommendedName>
</protein>
<evidence type="ECO:0000256" key="4">
    <source>
        <dbReference type="ARBA" id="ARBA00023015"/>
    </source>
</evidence>